<gene>
    <name evidence="1" type="ORF">HX110_08405</name>
</gene>
<comment type="caution">
    <text evidence="1">The sequence shown here is derived from an EMBL/GenBank/DDBJ whole genome shotgun (WGS) entry which is preliminary data.</text>
</comment>
<evidence type="ECO:0008006" key="3">
    <source>
        <dbReference type="Google" id="ProtNLM"/>
    </source>
</evidence>
<organism evidence="1 2">
    <name type="scientific">Acinetobacter towneri</name>
    <dbReference type="NCBI Taxonomy" id="202956"/>
    <lineage>
        <taxon>Bacteria</taxon>
        <taxon>Pseudomonadati</taxon>
        <taxon>Pseudomonadota</taxon>
        <taxon>Gammaproteobacteria</taxon>
        <taxon>Moraxellales</taxon>
        <taxon>Moraxellaceae</taxon>
        <taxon>Acinetobacter</taxon>
    </lineage>
</organism>
<sequence length="436" mass="51322">MNLIQFLNNKFSSTELSDLNISFYEDIPTGHHRDFLYLRTPQKNYKLAKMASSYFSFEREILTNHIEEKDEKIYLDQYLGCLVSKNVLEFKLGHITISSNYSWRDFLQDDIYNFRNHEITFTGENYSIFLTSKSFHNGLQILDIKEYKSYLSSMINNELISSLDDIFCQNSEYYFQVRSNTPDQLISEQLKNIDFKKKLIKELNSCTLQLAEKDVCLNLLDNYFQITTKYKLKKTQPLATSPISPFNFDEEAIAFYKLAKSSIYPSQKFLHFYHVLEFYFLQTSENELHKIIQTKLANPSFYYKEKAISEIINSVKKFDLKSDEEEKLRLVLKSSTENEALLNFIDTSQNYLKQKYSKSKKIFGKDISIRFENDHIIGNVSKVIKHLRNALVHSSDLYNREECYVPFSSCEDIYAEFIELMDYLALNVLSANAKKI</sequence>
<dbReference type="AlphaFoldDB" id="A0AB35M2V1"/>
<reference evidence="1" key="2">
    <citation type="journal article" date="2022" name="Sci. Total Environ.">
        <title>Prevalence, transmission, and molecular epidemiology of tet(X)-positive bacteria among humans, animals, and environmental niches in China: An epidemiological, and genomic-based study.</title>
        <authorList>
            <person name="Dong N."/>
            <person name="Zeng Y."/>
            <person name="Cai C."/>
            <person name="Sun C."/>
            <person name="Lu J."/>
            <person name="Liu C."/>
            <person name="Zhou H."/>
            <person name="Sun Q."/>
            <person name="Shu L."/>
            <person name="Wang H."/>
            <person name="Wang Y."/>
            <person name="Wang S."/>
            <person name="Wu C."/>
            <person name="Chan E.W."/>
            <person name="Chen G."/>
            <person name="Shen Z."/>
            <person name="Chen S."/>
            <person name="Zhang R."/>
        </authorList>
    </citation>
    <scope>NUCLEOTIDE SEQUENCE</scope>
    <source>
        <strain evidence="1">DF49-4</strain>
    </source>
</reference>
<accession>A0AB35M2V1</accession>
<dbReference type="Proteomes" id="UP001174419">
    <property type="component" value="Unassembled WGS sequence"/>
</dbReference>
<name>A0AB35M2V1_9GAMM</name>
<dbReference type="EMBL" id="JACANG010000013">
    <property type="protein sequence ID" value="MDM1719160.1"/>
    <property type="molecule type" value="Genomic_DNA"/>
</dbReference>
<evidence type="ECO:0000313" key="2">
    <source>
        <dbReference type="Proteomes" id="UP001174419"/>
    </source>
</evidence>
<dbReference type="RefSeq" id="WP_286381232.1">
    <property type="nucleotide sequence ID" value="NZ_JACANG010000013.1"/>
</dbReference>
<proteinExistence type="predicted"/>
<reference evidence="1" key="1">
    <citation type="submission" date="2020-06" db="EMBL/GenBank/DDBJ databases">
        <authorList>
            <person name="Dong N."/>
        </authorList>
    </citation>
    <scope>NUCLEOTIDE SEQUENCE</scope>
    <source>
        <strain evidence="1">DF49-4</strain>
    </source>
</reference>
<protein>
    <recommendedName>
        <fullName evidence="3">ApeA N-terminal domain-containing protein</fullName>
    </recommendedName>
</protein>
<evidence type="ECO:0000313" key="1">
    <source>
        <dbReference type="EMBL" id="MDM1719160.1"/>
    </source>
</evidence>